<evidence type="ECO:0000256" key="8">
    <source>
        <dbReference type="ARBA" id="ARBA00023125"/>
    </source>
</evidence>
<reference evidence="14 15" key="1">
    <citation type="journal article" date="2020" name="Nat. Food">
        <title>A phased Vanilla planifolia genome enables genetic improvement of flavour and production.</title>
        <authorList>
            <person name="Hasing T."/>
            <person name="Tang H."/>
            <person name="Brym M."/>
            <person name="Khazi F."/>
            <person name="Huang T."/>
            <person name="Chambers A.H."/>
        </authorList>
    </citation>
    <scope>NUCLEOTIDE SEQUENCE [LARGE SCALE GENOMIC DNA]</scope>
    <source>
        <tissue evidence="14">Leaf</tissue>
    </source>
</reference>
<comment type="caution">
    <text evidence="14">The sequence shown here is derived from an EMBL/GenBank/DDBJ whole genome shotgun (WGS) entry which is preliminary data.</text>
</comment>
<evidence type="ECO:0000256" key="4">
    <source>
        <dbReference type="ARBA" id="ARBA00022837"/>
    </source>
</evidence>
<evidence type="ECO:0000256" key="2">
    <source>
        <dbReference type="ARBA" id="ARBA00008267"/>
    </source>
</evidence>
<evidence type="ECO:0000256" key="6">
    <source>
        <dbReference type="ARBA" id="ARBA00023015"/>
    </source>
</evidence>
<dbReference type="FunFam" id="1.20.5.190:FF:000003">
    <property type="entry name" value="Calmodulin-binding transcription activator 2"/>
    <property type="match status" value="1"/>
</dbReference>
<evidence type="ECO:0000256" key="3">
    <source>
        <dbReference type="ARBA" id="ARBA00022737"/>
    </source>
</evidence>
<dbReference type="PROSITE" id="PS50297">
    <property type="entry name" value="ANK_REP_REGION"/>
    <property type="match status" value="1"/>
</dbReference>
<keyword evidence="6" id="KW-0805">Transcription regulation</keyword>
<evidence type="ECO:0000256" key="5">
    <source>
        <dbReference type="ARBA" id="ARBA00022860"/>
    </source>
</evidence>
<dbReference type="InterPro" id="IPR027417">
    <property type="entry name" value="P-loop_NTPase"/>
</dbReference>
<keyword evidence="11" id="KW-0539">Nucleus</keyword>
<comment type="subcellular location">
    <subcellularLocation>
        <location evidence="1">Nucleus</location>
    </subcellularLocation>
</comment>
<evidence type="ECO:0000256" key="1">
    <source>
        <dbReference type="ARBA" id="ARBA00004123"/>
    </source>
</evidence>
<dbReference type="SMART" id="SM00248">
    <property type="entry name" value="ANK"/>
    <property type="match status" value="2"/>
</dbReference>
<gene>
    <name evidence="14" type="ORF">HPP92_003369</name>
</gene>
<evidence type="ECO:0000256" key="11">
    <source>
        <dbReference type="ARBA" id="ARBA00023242"/>
    </source>
</evidence>
<comment type="similarity">
    <text evidence="2">Belongs to the CAMTA family.</text>
</comment>
<proteinExistence type="inferred from homology"/>
<dbReference type="InterPro" id="IPR036770">
    <property type="entry name" value="Ankyrin_rpt-contain_sf"/>
</dbReference>
<accession>A0A835SGC8</accession>
<dbReference type="SMART" id="SM01076">
    <property type="entry name" value="CG-1"/>
    <property type="match status" value="1"/>
</dbReference>
<evidence type="ECO:0000313" key="14">
    <source>
        <dbReference type="EMBL" id="KAG0503297.1"/>
    </source>
</evidence>
<keyword evidence="4" id="KW-0106">Calcium</keyword>
<keyword evidence="5" id="KW-0112">Calmodulin-binding</keyword>
<feature type="domain" description="CG-1" evidence="13">
    <location>
        <begin position="25"/>
        <end position="152"/>
    </location>
</feature>
<dbReference type="Pfam" id="PF12796">
    <property type="entry name" value="Ank_2"/>
    <property type="match status" value="1"/>
</dbReference>
<keyword evidence="8" id="KW-0238">DNA-binding</keyword>
<dbReference type="GO" id="GO:0003690">
    <property type="term" value="F:double-stranded DNA binding"/>
    <property type="evidence" value="ECO:0007669"/>
    <property type="project" value="TreeGrafter"/>
</dbReference>
<dbReference type="Pfam" id="PF03859">
    <property type="entry name" value="CG-1"/>
    <property type="match status" value="1"/>
</dbReference>
<name>A0A835SGC8_VANPL</name>
<dbReference type="OrthoDB" id="407555at2759"/>
<dbReference type="GO" id="GO:0005516">
    <property type="term" value="F:calmodulin binding"/>
    <property type="evidence" value="ECO:0007669"/>
    <property type="project" value="UniProtKB-KW"/>
</dbReference>
<evidence type="ECO:0000256" key="9">
    <source>
        <dbReference type="ARBA" id="ARBA00023159"/>
    </source>
</evidence>
<evidence type="ECO:0000259" key="13">
    <source>
        <dbReference type="PROSITE" id="PS51437"/>
    </source>
</evidence>
<dbReference type="PANTHER" id="PTHR23335">
    <property type="entry name" value="CALMODULIN-BINDING TRANSCRIPTION ACTIVATOR CAMTA"/>
    <property type="match status" value="1"/>
</dbReference>
<dbReference type="CDD" id="cd23767">
    <property type="entry name" value="IQCD"/>
    <property type="match status" value="2"/>
</dbReference>
<protein>
    <recommendedName>
        <fullName evidence="13">CG-1 domain-containing protein</fullName>
    </recommendedName>
</protein>
<dbReference type="SUPFAM" id="SSF48403">
    <property type="entry name" value="Ankyrin repeat"/>
    <property type="match status" value="1"/>
</dbReference>
<dbReference type="Gene3D" id="1.20.5.190">
    <property type="match status" value="1"/>
</dbReference>
<dbReference type="PROSITE" id="PS50088">
    <property type="entry name" value="ANK_REPEAT"/>
    <property type="match status" value="1"/>
</dbReference>
<dbReference type="GO" id="GO:0006357">
    <property type="term" value="P:regulation of transcription by RNA polymerase II"/>
    <property type="evidence" value="ECO:0007669"/>
    <property type="project" value="TreeGrafter"/>
</dbReference>
<dbReference type="GO" id="GO:0005634">
    <property type="term" value="C:nucleus"/>
    <property type="evidence" value="ECO:0007669"/>
    <property type="project" value="UniProtKB-SubCell"/>
</dbReference>
<evidence type="ECO:0000313" key="15">
    <source>
        <dbReference type="Proteomes" id="UP000639772"/>
    </source>
</evidence>
<evidence type="ECO:0000256" key="10">
    <source>
        <dbReference type="ARBA" id="ARBA00023163"/>
    </source>
</evidence>
<dbReference type="PROSITE" id="PS51437">
    <property type="entry name" value="CG_1"/>
    <property type="match status" value="1"/>
</dbReference>
<dbReference type="InterPro" id="IPR005559">
    <property type="entry name" value="CG-1_dom"/>
</dbReference>
<evidence type="ECO:0000256" key="7">
    <source>
        <dbReference type="ARBA" id="ARBA00023043"/>
    </source>
</evidence>
<feature type="repeat" description="ANK" evidence="12">
    <location>
        <begin position="467"/>
        <end position="499"/>
    </location>
</feature>
<evidence type="ECO:0000256" key="12">
    <source>
        <dbReference type="PROSITE-ProRule" id="PRU00023"/>
    </source>
</evidence>
<keyword evidence="9" id="KW-0010">Activator</keyword>
<dbReference type="SMART" id="SM00015">
    <property type="entry name" value="IQ"/>
    <property type="match status" value="3"/>
</dbReference>
<sequence>MDPSSVLLIGGEIHGFRTLADLDITRLMDDAVRLGWFRPNEIHAILTNYIPHFGVQPQPVECPTNGRVVLFDRTMLRNFRKDGYSWKKKKDGKTVQEAHEKLKIGNEERIHVYYARGEDDPNFYRRCYWLLDKKLERIVLVHYRHTTEQDNAGQGLRTSVELKEPSYLTKNMYDSSPLTPVASTTGSAQSDYTGSGVVSEEIDSSEDPDIHTGSGIFLSRKRNGLPVNELSLHDINNLDWAELALASECAEHCMDGEDCALASYDTMKSSSSINDPGVYQCICLPQASGKVNVYLTLDCHTPISQVVAFDYRSAPVAPLRDELTSENRSDMVKPKDDVFKKRLAHLLFTTTSGVSILNSKLQPKAVKEAKKFALLTAPFVEKDWKHLLKLDCHDDNPPHLSNEDLFELVMKNKLREWLSEKIAEGCKITANDSQGQGVIHLCAILEYTWAVSLFSLSGLSLDFRDSFGWTALHWAAYLGREKMVAALLSADANPSLVTDPTPENPGGLTAADLASKGGHEGLAAYLAEKALTAHFEAMTLSGNMPSSNSLASKNLVNSEDMYSEILSEQELCLKESLAAYRNAADAADRIQAAFRERALKQQTAALQLAIPETEATHMIAALRIQHAYRKHARRRLMKAALRIQSHFRTWQTRKDFLNKRQQAVKIQAFFRGHQVRKQYRKIVWSVGVLEKAILRWRLKRKGLRGMHVEPMDVCKKNNLQPCASTEEDFFQISRQQAQERVQRSVIRVQSMFRSYRAQQEYRRMKLAHEQAKLEFSLNGATGLL</sequence>
<keyword evidence="7 12" id="KW-0040">ANK repeat</keyword>
<dbReference type="AlphaFoldDB" id="A0A835SGC8"/>
<dbReference type="Gene3D" id="1.25.40.20">
    <property type="entry name" value="Ankyrin repeat-containing domain"/>
    <property type="match status" value="1"/>
</dbReference>
<dbReference type="Proteomes" id="UP000639772">
    <property type="component" value="Chromosome 1"/>
</dbReference>
<dbReference type="Pfam" id="PF00612">
    <property type="entry name" value="IQ"/>
    <property type="match status" value="3"/>
</dbReference>
<keyword evidence="10" id="KW-0804">Transcription</keyword>
<dbReference type="PROSITE" id="PS50096">
    <property type="entry name" value="IQ"/>
    <property type="match status" value="4"/>
</dbReference>
<dbReference type="InterPro" id="IPR002110">
    <property type="entry name" value="Ankyrin_rpt"/>
</dbReference>
<dbReference type="PANTHER" id="PTHR23335:SF3">
    <property type="entry name" value="CALMODULIN-BINDING TRANSCRIPTION ACTIVATOR 5"/>
    <property type="match status" value="1"/>
</dbReference>
<keyword evidence="3" id="KW-0677">Repeat</keyword>
<dbReference type="GO" id="GO:0003712">
    <property type="term" value="F:transcription coregulator activity"/>
    <property type="evidence" value="ECO:0007669"/>
    <property type="project" value="TreeGrafter"/>
</dbReference>
<dbReference type="InterPro" id="IPR000048">
    <property type="entry name" value="IQ_motif_EF-hand-BS"/>
</dbReference>
<organism evidence="14 15">
    <name type="scientific">Vanilla planifolia</name>
    <name type="common">Vanilla</name>
    <dbReference type="NCBI Taxonomy" id="51239"/>
    <lineage>
        <taxon>Eukaryota</taxon>
        <taxon>Viridiplantae</taxon>
        <taxon>Streptophyta</taxon>
        <taxon>Embryophyta</taxon>
        <taxon>Tracheophyta</taxon>
        <taxon>Spermatophyta</taxon>
        <taxon>Magnoliopsida</taxon>
        <taxon>Liliopsida</taxon>
        <taxon>Asparagales</taxon>
        <taxon>Orchidaceae</taxon>
        <taxon>Vanilloideae</taxon>
        <taxon>Vanilleae</taxon>
        <taxon>Vanilla</taxon>
    </lineage>
</organism>
<dbReference type="EMBL" id="JADCNM010000001">
    <property type="protein sequence ID" value="KAG0503297.1"/>
    <property type="molecule type" value="Genomic_DNA"/>
</dbReference>
<dbReference type="SUPFAM" id="SSF52540">
    <property type="entry name" value="P-loop containing nucleoside triphosphate hydrolases"/>
    <property type="match status" value="1"/>
</dbReference>